<dbReference type="PANTHER" id="PTHR15577:SF2">
    <property type="entry name" value="ZINC FINGER PROTEIN 318"/>
    <property type="match status" value="1"/>
</dbReference>
<dbReference type="PANTHER" id="PTHR15577">
    <property type="entry name" value="ZINC FINGER CONTAINING PROTEIN"/>
    <property type="match status" value="1"/>
</dbReference>
<evidence type="ECO:0008006" key="5">
    <source>
        <dbReference type="Google" id="ProtNLM"/>
    </source>
</evidence>
<feature type="compositionally biased region" description="Low complexity" evidence="2">
    <location>
        <begin position="721"/>
        <end position="733"/>
    </location>
</feature>
<dbReference type="EMBL" id="JAIPUX010003289">
    <property type="protein sequence ID" value="KAH0622586.1"/>
    <property type="molecule type" value="Genomic_DNA"/>
</dbReference>
<proteinExistence type="predicted"/>
<dbReference type="Proteomes" id="UP000826234">
    <property type="component" value="Unassembled WGS sequence"/>
</dbReference>
<comment type="caution">
    <text evidence="3">The sequence shown here is derived from an EMBL/GenBank/DDBJ whole genome shotgun (WGS) entry which is preliminary data.</text>
</comment>
<feature type="coiled-coil region" evidence="1">
    <location>
        <begin position="978"/>
        <end position="1005"/>
    </location>
</feature>
<reference evidence="3 4" key="1">
    <citation type="journal article" date="2022" name="Gigascience">
        <title>A chromosome-level genome assembly and annotation of the desert horned lizard, Phrynosoma platyrhinos, provides insight into chromosomal rearrangements among reptiles.</title>
        <authorList>
            <person name="Koochekian N."/>
            <person name="Ascanio A."/>
            <person name="Farleigh K."/>
            <person name="Card D.C."/>
            <person name="Schield D.R."/>
            <person name="Castoe T.A."/>
            <person name="Jezkova T."/>
        </authorList>
    </citation>
    <scope>NUCLEOTIDE SEQUENCE [LARGE SCALE GENOMIC DNA]</scope>
    <source>
        <strain evidence="3">NK-2021</strain>
    </source>
</reference>
<feature type="region of interest" description="Disordered" evidence="2">
    <location>
        <begin position="630"/>
        <end position="650"/>
    </location>
</feature>
<evidence type="ECO:0000256" key="1">
    <source>
        <dbReference type="SAM" id="Coils"/>
    </source>
</evidence>
<protein>
    <recommendedName>
        <fullName evidence="5">Zinc finger protein 318</fullName>
    </recommendedName>
</protein>
<evidence type="ECO:0000313" key="3">
    <source>
        <dbReference type="EMBL" id="KAH0622586.1"/>
    </source>
</evidence>
<feature type="region of interest" description="Disordered" evidence="2">
    <location>
        <begin position="678"/>
        <end position="754"/>
    </location>
</feature>
<feature type="region of interest" description="Disordered" evidence="2">
    <location>
        <begin position="443"/>
        <end position="476"/>
    </location>
</feature>
<feature type="compositionally biased region" description="Basic and acidic residues" evidence="2">
    <location>
        <begin position="699"/>
        <end position="720"/>
    </location>
</feature>
<evidence type="ECO:0000256" key="2">
    <source>
        <dbReference type="SAM" id="MobiDB-lite"/>
    </source>
</evidence>
<sequence>MARRGEGERREERLLERERRRRSRGEGERLRLLLWLLLRLRTDLDLERPERELREPGLLLLLDRLDETAVEWLLLGRYMRHSLDRHSRSPVWRSPSRHTKCSVERNLRITVGNDGIETPEKKRLSDRLGSPVDSLSDVDRVVFNKKRGSVVGLESVIVTARNNESHENGESHESVETPSKIKSLEGSPAMVFVGVTDTEVEVWVVRMKWLYGLGPGWYQMSLHGIEGPLGLQASNSGLRRDRRPNLDRQILLKFPFGLRVEDHLGLLEKSCQDEGGFGTEEEGPAIGGVEGLEIEGSETCVLPRWDDLAYGPILSRCLSHPQSLEQHPFDTRHEKDYCSRNVFAYQPDCTINDNHLQDQRRYGDRDDRLLDRSIDAKGFLPETQKYCKRIFSRSPSPTYMDEDFHALEIARRKREEFELKKKLSRELPGNSYTFSESTKSVKPSEPLYLHRPEEAPAMPKKSILKKRVDDPSVQPCSTDSFSLDVDNFLKQFHKNVVTESAVSKESQVPVHDWKPYSDQGHSTSFKRNSENFLMEKKHHVSELELSDQQRDFWLPHERASQDGKGFSLIPGMMTDSASIQKERRHRFPGDIEEEEKFLYGSADENDSHINSPSAPKLTLIDGKGTVKQKVSSLSLPSSSVKVDTSEESQPEYEKIHNMLKTIGLDIEMAEISKLAARTQERLHGKKPSRSPDRPLVVYHKSESRQRHRSRSDTHSPESSRKYSLSPPSSFLPSKDMSPISISDCSNKKTVGQDNPLGTMEQLVPSAPIIPSAPPCLPNSFPSPAALAWYNIPHFPPFTATQLPQSYPPLTMPSPGCFAYGQYMTYAAFNWPMYTQQVDPALSGIHKFLTPTMPVDFSQPNLSVIEPVSIGRGPPDIKRDESVFVQIPTSAQDSKLLPQLSLPALKGAKEKNSDKKTRASQRQKVIEEREKLKGEQEAQQKQLYYLRIELNRLSRVQEEMLQKKCKEKDPLLVEVSKLQESIAKEIAELEIKASVAEKKKSELDKVAQILGINIFEKSQKLSSENKESSDKSLDIGIPKGLEKELHEDDLSTTQNDNGFIELVIAAH</sequence>
<keyword evidence="1" id="KW-0175">Coiled coil</keyword>
<dbReference type="InterPro" id="IPR055309">
    <property type="entry name" value="Znf318-like"/>
</dbReference>
<evidence type="ECO:0000313" key="4">
    <source>
        <dbReference type="Proteomes" id="UP000826234"/>
    </source>
</evidence>
<name>A0ABQ7SYW1_PHRPL</name>
<accession>A0ABQ7SYW1</accession>
<feature type="compositionally biased region" description="Low complexity" evidence="2">
    <location>
        <begin position="630"/>
        <end position="642"/>
    </location>
</feature>
<feature type="compositionally biased region" description="Polar residues" evidence="2">
    <location>
        <begin position="739"/>
        <end position="752"/>
    </location>
</feature>
<organism evidence="3 4">
    <name type="scientific">Phrynosoma platyrhinos</name>
    <name type="common">Desert horned lizard</name>
    <dbReference type="NCBI Taxonomy" id="52577"/>
    <lineage>
        <taxon>Eukaryota</taxon>
        <taxon>Metazoa</taxon>
        <taxon>Chordata</taxon>
        <taxon>Craniata</taxon>
        <taxon>Vertebrata</taxon>
        <taxon>Euteleostomi</taxon>
        <taxon>Lepidosauria</taxon>
        <taxon>Squamata</taxon>
        <taxon>Bifurcata</taxon>
        <taxon>Unidentata</taxon>
        <taxon>Episquamata</taxon>
        <taxon>Toxicofera</taxon>
        <taxon>Iguania</taxon>
        <taxon>Phrynosomatidae</taxon>
        <taxon>Phrynosomatinae</taxon>
        <taxon>Phrynosoma</taxon>
    </lineage>
</organism>
<keyword evidence="4" id="KW-1185">Reference proteome</keyword>
<gene>
    <name evidence="3" type="ORF">JD844_025005</name>
</gene>